<feature type="compositionally biased region" description="Polar residues" evidence="1">
    <location>
        <begin position="8"/>
        <end position="17"/>
    </location>
</feature>
<evidence type="ECO:0000313" key="2">
    <source>
        <dbReference type="EMBL" id="KAE9390744.1"/>
    </source>
</evidence>
<dbReference type="EMBL" id="ML769648">
    <property type="protein sequence ID" value="KAE9390744.1"/>
    <property type="molecule type" value="Genomic_DNA"/>
</dbReference>
<evidence type="ECO:0000256" key="1">
    <source>
        <dbReference type="SAM" id="MobiDB-lite"/>
    </source>
</evidence>
<evidence type="ECO:0000313" key="3">
    <source>
        <dbReference type="Proteomes" id="UP000799118"/>
    </source>
</evidence>
<dbReference type="AlphaFoldDB" id="A0A6A4H024"/>
<proteinExistence type="predicted"/>
<feature type="compositionally biased region" description="Polar residues" evidence="1">
    <location>
        <begin position="29"/>
        <end position="57"/>
    </location>
</feature>
<dbReference type="OrthoDB" id="2794538at2759"/>
<reference evidence="2" key="1">
    <citation type="journal article" date="2019" name="Environ. Microbiol.">
        <title>Fungal ecological strategies reflected in gene transcription - a case study of two litter decomposers.</title>
        <authorList>
            <person name="Barbi F."/>
            <person name="Kohler A."/>
            <person name="Barry K."/>
            <person name="Baskaran P."/>
            <person name="Daum C."/>
            <person name="Fauchery L."/>
            <person name="Ihrmark K."/>
            <person name="Kuo A."/>
            <person name="LaButti K."/>
            <person name="Lipzen A."/>
            <person name="Morin E."/>
            <person name="Grigoriev I.V."/>
            <person name="Henrissat B."/>
            <person name="Lindahl B."/>
            <person name="Martin F."/>
        </authorList>
    </citation>
    <scope>NUCLEOTIDE SEQUENCE</scope>
    <source>
        <strain evidence="2">JB14</strain>
    </source>
</reference>
<gene>
    <name evidence="2" type="ORF">BT96DRAFT_833045</name>
</gene>
<feature type="region of interest" description="Disordered" evidence="1">
    <location>
        <begin position="1"/>
        <end position="93"/>
    </location>
</feature>
<keyword evidence="3" id="KW-1185">Reference proteome</keyword>
<protein>
    <submittedName>
        <fullName evidence="2">Uncharacterized protein</fullName>
    </submittedName>
</protein>
<dbReference type="Proteomes" id="UP000799118">
    <property type="component" value="Unassembled WGS sequence"/>
</dbReference>
<accession>A0A6A4H024</accession>
<sequence>MAPRRAPTPSNSLSPLDSATPPASLGFPRSTSPSNGFTNFLSKPSKWFTRSASNPKISTVASSEPRASSSSGRKHKISRPTDPRPILEPYAAR</sequence>
<name>A0A6A4H024_9AGAR</name>
<organism evidence="2 3">
    <name type="scientific">Gymnopus androsaceus JB14</name>
    <dbReference type="NCBI Taxonomy" id="1447944"/>
    <lineage>
        <taxon>Eukaryota</taxon>
        <taxon>Fungi</taxon>
        <taxon>Dikarya</taxon>
        <taxon>Basidiomycota</taxon>
        <taxon>Agaricomycotina</taxon>
        <taxon>Agaricomycetes</taxon>
        <taxon>Agaricomycetidae</taxon>
        <taxon>Agaricales</taxon>
        <taxon>Marasmiineae</taxon>
        <taxon>Omphalotaceae</taxon>
        <taxon>Gymnopus</taxon>
    </lineage>
</organism>
<feature type="compositionally biased region" description="Low complexity" evidence="1">
    <location>
        <begin position="58"/>
        <end position="71"/>
    </location>
</feature>